<dbReference type="EMBL" id="MN013086">
    <property type="protein sequence ID" value="QEG04463.1"/>
    <property type="molecule type" value="Genomic_DNA"/>
</dbReference>
<feature type="compositionally biased region" description="Basic and acidic residues" evidence="1">
    <location>
        <begin position="7"/>
        <end position="16"/>
    </location>
</feature>
<protein>
    <submittedName>
        <fullName evidence="2">Uncharacterized protein</fullName>
    </submittedName>
</protein>
<accession>A0A5B9MWU3</accession>
<evidence type="ECO:0000313" key="3">
    <source>
        <dbReference type="Proteomes" id="UP000323963"/>
    </source>
</evidence>
<evidence type="ECO:0000313" key="2">
    <source>
        <dbReference type="EMBL" id="QEG04463.1"/>
    </source>
</evidence>
<gene>
    <name evidence="2" type="ORF">CHRON_66</name>
</gene>
<dbReference type="Proteomes" id="UP000323963">
    <property type="component" value="Segment"/>
</dbReference>
<organism evidence="2 3">
    <name type="scientific">Klebsiella phage vB_Kpn_Chronis</name>
    <dbReference type="NCBI Taxonomy" id="2591378"/>
    <lineage>
        <taxon>Viruses</taxon>
        <taxon>Duplodnaviria</taxon>
        <taxon>Heunggongvirae</taxon>
        <taxon>Uroviricota</taxon>
        <taxon>Caudoviricetes</taxon>
    </lineage>
</organism>
<name>A0A5B9MWU3_9CAUD</name>
<reference evidence="2 3" key="1">
    <citation type="submission" date="2019-04" db="EMBL/GenBank/DDBJ databases">
        <authorList>
            <person name="Chronis J.D."/>
            <person name="Sharma R."/>
            <person name="Thurgood T.L."/>
            <person name="Hoffmann C."/>
            <person name="Kruger J.L."/>
            <person name="Loertscher E."/>
            <person name="Arens D.K."/>
            <person name="Johnson L."/>
            <person name="Thompson D.W."/>
            <person name="Walker J."/>
            <person name="Casjens S."/>
            <person name="Grose J.H."/>
        </authorList>
    </citation>
    <scope>NUCLEOTIDE SEQUENCE [LARGE SCALE GENOMIC DNA]</scope>
</reference>
<feature type="region of interest" description="Disordered" evidence="1">
    <location>
        <begin position="1"/>
        <end position="25"/>
    </location>
</feature>
<evidence type="ECO:0000256" key="1">
    <source>
        <dbReference type="SAM" id="MobiDB-lite"/>
    </source>
</evidence>
<sequence>MYARTSKAKERGENKLVGKPSVKSSKTAAVFKSNVTARK</sequence>
<keyword evidence="3" id="KW-1185">Reference proteome</keyword>
<proteinExistence type="predicted"/>